<feature type="chain" id="PRO_5042264987" description="Ribosomal RNA methyltransferase FtsJ domain-containing protein" evidence="2">
    <location>
        <begin position="17"/>
        <end position="487"/>
    </location>
</feature>
<sequence>MLTFPSLLLSIWLLAASNTGSRKARRPASRRSDSIESSSSDAGNKLGRRRYNRSGSKRSPTSGPNNQRQNSKPDSDPIRLPETTSSNGVRPTYFTCRHTYEEILIKEIQETFGKNIPLSSPAPGLVECLQSDIPALFDPVYALQSLPECVVVSADSIKGLSDAIQGDELLFSDIVQTQLREAPRASLAIHSLVPGMFKGQPNPVMGNRAEKVVENLSKSLKQTYGAARNQRSDDNVESDTTGERWLLQVLLLAPNLAAASLVKCQPLTTHYWPNWHLPAGMAKVDITDRTMPSSAYRKLMEALECLRIRPHPSTTAFVVDLGACPGGWTSVLRCNLDCKVLAIDRSALDPALMKDPQVEFIKGDAFTFEPPNAAENTPKQEVWMVSDVIAYPDRILELIGRWCGGRWATHLVVTMKFQGTEPSFADLQTSIDLAKSLGYGCRAKHFFNNKNEVTLMLIQDKEDGWASYPLEPGVLGKPMYKPLLPSR</sequence>
<feature type="region of interest" description="Disordered" evidence="1">
    <location>
        <begin position="20"/>
        <end position="91"/>
    </location>
</feature>
<dbReference type="InterPro" id="IPR002877">
    <property type="entry name" value="RNA_MeTrfase_FtsJ_dom"/>
</dbReference>
<evidence type="ECO:0000259" key="3">
    <source>
        <dbReference type="Pfam" id="PF01728"/>
    </source>
</evidence>
<dbReference type="SUPFAM" id="SSF53335">
    <property type="entry name" value="S-adenosyl-L-methionine-dependent methyltransferases"/>
    <property type="match status" value="1"/>
</dbReference>
<dbReference type="EMBL" id="CAKOGP040001001">
    <property type="protein sequence ID" value="CAJ1941339.1"/>
    <property type="molecule type" value="Genomic_DNA"/>
</dbReference>
<keyword evidence="5" id="KW-1185">Reference proteome</keyword>
<dbReference type="Pfam" id="PF01728">
    <property type="entry name" value="FtsJ"/>
    <property type="match status" value="1"/>
</dbReference>
<evidence type="ECO:0000256" key="1">
    <source>
        <dbReference type="SAM" id="MobiDB-lite"/>
    </source>
</evidence>
<keyword evidence="2" id="KW-0732">Signal</keyword>
<evidence type="ECO:0000313" key="5">
    <source>
        <dbReference type="Proteomes" id="UP001295423"/>
    </source>
</evidence>
<accession>A0AAD2CY48</accession>
<comment type="caution">
    <text evidence="4">The sequence shown here is derived from an EMBL/GenBank/DDBJ whole genome shotgun (WGS) entry which is preliminary data.</text>
</comment>
<reference evidence="4" key="1">
    <citation type="submission" date="2023-08" db="EMBL/GenBank/DDBJ databases">
        <authorList>
            <person name="Audoor S."/>
            <person name="Bilcke G."/>
        </authorList>
    </citation>
    <scope>NUCLEOTIDE SEQUENCE</scope>
</reference>
<name>A0AAD2CY48_9STRA</name>
<gene>
    <name evidence="4" type="ORF">CYCCA115_LOCUS7472</name>
</gene>
<organism evidence="4 5">
    <name type="scientific">Cylindrotheca closterium</name>
    <dbReference type="NCBI Taxonomy" id="2856"/>
    <lineage>
        <taxon>Eukaryota</taxon>
        <taxon>Sar</taxon>
        <taxon>Stramenopiles</taxon>
        <taxon>Ochrophyta</taxon>
        <taxon>Bacillariophyta</taxon>
        <taxon>Bacillariophyceae</taxon>
        <taxon>Bacillariophycidae</taxon>
        <taxon>Bacillariales</taxon>
        <taxon>Bacillariaceae</taxon>
        <taxon>Cylindrotheca</taxon>
    </lineage>
</organism>
<dbReference type="GO" id="GO:0008168">
    <property type="term" value="F:methyltransferase activity"/>
    <property type="evidence" value="ECO:0007669"/>
    <property type="project" value="InterPro"/>
</dbReference>
<dbReference type="InterPro" id="IPR029063">
    <property type="entry name" value="SAM-dependent_MTases_sf"/>
</dbReference>
<feature type="signal peptide" evidence="2">
    <location>
        <begin position="1"/>
        <end position="16"/>
    </location>
</feature>
<feature type="compositionally biased region" description="Basic residues" evidence="1">
    <location>
        <begin position="46"/>
        <end position="56"/>
    </location>
</feature>
<feature type="compositionally biased region" description="Polar residues" evidence="1">
    <location>
        <begin position="57"/>
        <end position="70"/>
    </location>
</feature>
<evidence type="ECO:0000313" key="4">
    <source>
        <dbReference type="EMBL" id="CAJ1941339.1"/>
    </source>
</evidence>
<evidence type="ECO:0000256" key="2">
    <source>
        <dbReference type="SAM" id="SignalP"/>
    </source>
</evidence>
<protein>
    <recommendedName>
        <fullName evidence="3">Ribosomal RNA methyltransferase FtsJ domain-containing protein</fullName>
    </recommendedName>
</protein>
<dbReference type="CDD" id="cd02440">
    <property type="entry name" value="AdoMet_MTases"/>
    <property type="match status" value="1"/>
</dbReference>
<dbReference type="PANTHER" id="PTHR37524">
    <property type="entry name" value="RIBOSOMAL RNA LARGE SUBUNIT METHYLTRANSFERASE M"/>
    <property type="match status" value="1"/>
</dbReference>
<dbReference type="AlphaFoldDB" id="A0AAD2CY48"/>
<dbReference type="PANTHER" id="PTHR37524:SF2">
    <property type="entry name" value="RIBOSOMAL RNA METHYLTRANSFERASE FTSJ DOMAIN-CONTAINING PROTEIN"/>
    <property type="match status" value="1"/>
</dbReference>
<proteinExistence type="predicted"/>
<dbReference type="GO" id="GO:0032259">
    <property type="term" value="P:methylation"/>
    <property type="evidence" value="ECO:0007669"/>
    <property type="project" value="InterPro"/>
</dbReference>
<dbReference type="Gene3D" id="3.40.50.150">
    <property type="entry name" value="Vaccinia Virus protein VP39"/>
    <property type="match status" value="1"/>
</dbReference>
<dbReference type="Proteomes" id="UP001295423">
    <property type="component" value="Unassembled WGS sequence"/>
</dbReference>
<feature type="domain" description="Ribosomal RNA methyltransferase FtsJ" evidence="3">
    <location>
        <begin position="295"/>
        <end position="387"/>
    </location>
</feature>